<dbReference type="AlphaFoldDB" id="A0A2K8UAU0"/>
<proteinExistence type="predicted"/>
<dbReference type="Proteomes" id="UP000232638">
    <property type="component" value="Chromosome"/>
</dbReference>
<organism evidence="1 2">
    <name type="scientific">Candidatus Thiodictyon syntrophicum</name>
    <dbReference type="NCBI Taxonomy" id="1166950"/>
    <lineage>
        <taxon>Bacteria</taxon>
        <taxon>Pseudomonadati</taxon>
        <taxon>Pseudomonadota</taxon>
        <taxon>Gammaproteobacteria</taxon>
        <taxon>Chromatiales</taxon>
        <taxon>Chromatiaceae</taxon>
        <taxon>Thiodictyon</taxon>
    </lineage>
</organism>
<reference evidence="1 2" key="1">
    <citation type="submission" date="2017-03" db="EMBL/GenBank/DDBJ databases">
        <title>Complete genome sequence of Candidatus 'Thiodictyon syntrophicum' sp. nov. strain Cad16T, a photolithoautotroph purple sulfur bacterium isolated from an alpine meromictic lake.</title>
        <authorList>
            <person name="Luedin S.M."/>
            <person name="Pothier J.F."/>
            <person name="Danza F."/>
            <person name="Storelli N."/>
            <person name="Wittwer M."/>
            <person name="Tonolla M."/>
        </authorList>
    </citation>
    <scope>NUCLEOTIDE SEQUENCE [LARGE SCALE GENOMIC DNA]</scope>
    <source>
        <strain evidence="1 2">Cad16T</strain>
    </source>
</reference>
<accession>A0A2K8UAU0</accession>
<evidence type="ECO:0000313" key="1">
    <source>
        <dbReference type="EMBL" id="AUB82686.1"/>
    </source>
</evidence>
<dbReference type="EMBL" id="CP020370">
    <property type="protein sequence ID" value="AUB82686.1"/>
    <property type="molecule type" value="Genomic_DNA"/>
</dbReference>
<dbReference type="RefSeq" id="WP_100920401.1">
    <property type="nucleotide sequence ID" value="NZ_CP020370.1"/>
</dbReference>
<keyword evidence="2" id="KW-1185">Reference proteome</keyword>
<name>A0A2K8UAU0_9GAMM</name>
<sequence>MTGNTSDEGIITVLLERLTTQRLPRVLDLHARVERGERLSDYDIGFLSQVMEDAERAKPLCDRNPQLAEICTKMVSLYGAITSRALANEGGDADR</sequence>
<dbReference type="OrthoDB" id="6025396at2"/>
<evidence type="ECO:0000313" key="2">
    <source>
        <dbReference type="Proteomes" id="UP000232638"/>
    </source>
</evidence>
<gene>
    <name evidence="1" type="ORF">THSYN_18235</name>
</gene>
<dbReference type="KEGG" id="tsy:THSYN_18235"/>
<protein>
    <submittedName>
        <fullName evidence="1">Uncharacterized protein</fullName>
    </submittedName>
</protein>